<dbReference type="InterPro" id="IPR010767">
    <property type="entry name" value="Phage_CGC-2007_Cje0229"/>
</dbReference>
<dbReference type="HOGENOM" id="CLU_828675_0_0_5"/>
<dbReference type="Proteomes" id="UP000009319">
    <property type="component" value="Unassembled WGS sequence"/>
</dbReference>
<protein>
    <recommendedName>
        <fullName evidence="3">DUF1353 domain-containing protein</fullName>
    </recommendedName>
</protein>
<keyword evidence="2" id="KW-1185">Reference proteome</keyword>
<reference evidence="1 2" key="1">
    <citation type="journal article" date="2013" name="Genome Announc.">
        <title>Draft Genome Sequence of Rhizobium mesoamericanum STM3625, a Nitrogen-Fixing Symbiont of Mimosa pudica Isolated in French Guiana (South America).</title>
        <authorList>
            <person name="Moulin L."/>
            <person name="Mornico D."/>
            <person name="Melkonian R."/>
            <person name="Klonowska A."/>
        </authorList>
    </citation>
    <scope>NUCLEOTIDE SEQUENCE [LARGE SCALE GENOMIC DNA]</scope>
    <source>
        <strain evidence="1 2">STM3625</strain>
    </source>
</reference>
<proteinExistence type="predicted"/>
<dbReference type="EMBL" id="CANI01000082">
    <property type="protein sequence ID" value="CCM80221.1"/>
    <property type="molecule type" value="Genomic_DNA"/>
</dbReference>
<name>K0PU49_9HYPH</name>
<organism evidence="1 2">
    <name type="scientific">Rhizobium mesoamericanum STM3625</name>
    <dbReference type="NCBI Taxonomy" id="1211777"/>
    <lineage>
        <taxon>Bacteria</taxon>
        <taxon>Pseudomonadati</taxon>
        <taxon>Pseudomonadota</taxon>
        <taxon>Alphaproteobacteria</taxon>
        <taxon>Hyphomicrobiales</taxon>
        <taxon>Rhizobiaceae</taxon>
        <taxon>Rhizobium/Agrobacterium group</taxon>
        <taxon>Rhizobium</taxon>
    </lineage>
</organism>
<dbReference type="eggNOG" id="ENOG5032DCW">
    <property type="taxonomic scope" value="Bacteria"/>
</dbReference>
<evidence type="ECO:0000313" key="2">
    <source>
        <dbReference type="Proteomes" id="UP000009319"/>
    </source>
</evidence>
<gene>
    <name evidence="1" type="ORF">BN77_p2190046</name>
</gene>
<comment type="caution">
    <text evidence="1">The sequence shown here is derived from an EMBL/GenBank/DDBJ whole genome shotgun (WGS) entry which is preliminary data.</text>
</comment>
<accession>K0PU49</accession>
<dbReference type="AlphaFoldDB" id="K0PU49"/>
<sequence>MQRDVSVKSSNGEGFFKRVVLAAAFLSCSVIEINATEFFGSFSSGPSGQFIDADPRPVFELSNNFSFDDPNGLRWDVPAGEKVDGASIPQAFWSIIGGPFEGPYLKASIIHDYFCARQTRTAHDTHRNFYYGMRANGVPEWKAKAMYWAVATYGPDWTLETKVVNQLQCTAGPTGSLCTSVPNVVTATVPKPGVDLENPATLAVAVGKFNAIARNLRTSDGATLDILPSGTVAASIESIETNAATTREIFATSAYRLDPNSLGVVLDPKRIELDAVDVWPGNKVPSFSDVQGQALPQGGDVSGGKPMVLQPSDLKTFEKKLDLSPTQFNLPTRLN</sequence>
<dbReference type="Pfam" id="PF07087">
    <property type="entry name" value="DUF1353"/>
    <property type="match status" value="1"/>
</dbReference>
<evidence type="ECO:0000313" key="1">
    <source>
        <dbReference type="EMBL" id="CCM80221.1"/>
    </source>
</evidence>
<evidence type="ECO:0008006" key="3">
    <source>
        <dbReference type="Google" id="ProtNLM"/>
    </source>
</evidence>
<dbReference type="RefSeq" id="WP_007539835.1">
    <property type="nucleotide sequence ID" value="NZ_HF536778.1"/>
</dbReference>